<organism evidence="2 3">
    <name type="scientific">Bugula neritina</name>
    <name type="common">Brown bryozoan</name>
    <name type="synonym">Sertularia neritina</name>
    <dbReference type="NCBI Taxonomy" id="10212"/>
    <lineage>
        <taxon>Eukaryota</taxon>
        <taxon>Metazoa</taxon>
        <taxon>Spiralia</taxon>
        <taxon>Lophotrochozoa</taxon>
        <taxon>Bryozoa</taxon>
        <taxon>Gymnolaemata</taxon>
        <taxon>Cheilostomatida</taxon>
        <taxon>Flustrina</taxon>
        <taxon>Buguloidea</taxon>
        <taxon>Bugulidae</taxon>
        <taxon>Bugula</taxon>
    </lineage>
</organism>
<feature type="compositionally biased region" description="Basic residues" evidence="1">
    <location>
        <begin position="102"/>
        <end position="112"/>
    </location>
</feature>
<proteinExistence type="predicted"/>
<evidence type="ECO:0000256" key="1">
    <source>
        <dbReference type="SAM" id="MobiDB-lite"/>
    </source>
</evidence>
<gene>
    <name evidence="2" type="ORF">EB796_005759</name>
</gene>
<dbReference type="AlphaFoldDB" id="A0A7J7KBA5"/>
<feature type="region of interest" description="Disordered" evidence="1">
    <location>
        <begin position="93"/>
        <end position="114"/>
    </location>
</feature>
<dbReference type="EMBL" id="VXIV02000807">
    <property type="protein sequence ID" value="KAF6035930.1"/>
    <property type="molecule type" value="Genomic_DNA"/>
</dbReference>
<keyword evidence="3" id="KW-1185">Reference proteome</keyword>
<protein>
    <submittedName>
        <fullName evidence="2">Uncharacterized protein</fullName>
    </submittedName>
</protein>
<dbReference type="Proteomes" id="UP000593567">
    <property type="component" value="Unassembled WGS sequence"/>
</dbReference>
<evidence type="ECO:0000313" key="3">
    <source>
        <dbReference type="Proteomes" id="UP000593567"/>
    </source>
</evidence>
<name>A0A7J7KBA5_BUGNE</name>
<reference evidence="2" key="1">
    <citation type="submission" date="2020-06" db="EMBL/GenBank/DDBJ databases">
        <title>Draft genome of Bugula neritina, a colonial animal packing powerful symbionts and potential medicines.</title>
        <authorList>
            <person name="Rayko M."/>
        </authorList>
    </citation>
    <scope>NUCLEOTIDE SEQUENCE [LARGE SCALE GENOMIC DNA]</scope>
    <source>
        <strain evidence="2">Kwan_BN1</strain>
    </source>
</reference>
<sequence length="355" mass="41225">MVNLPQMKVIRYELKNSFIDQNINNMRVENRHKRATYQRNFDIERSWIPNNNDITESMLSYSRRMSEVNQKRGFLTKEEERMELPLLIKATHLSHPNYSRPRSNKKAKRKSNHYATKARSLPNMKLEPLLGPTAKKYQTNTASLVDLKSIKGVKLKFLKSKNLEPIVSSHSILDPTNSLIIKEVADTNRLEHSSECSKKDNPNKMLSDPEVASTMEQSHMQETINSNKRPETENSQPAFKSLHRVSRKKKKSRILIEKSYLESIDEEERESVISPVPRVKLSLPNIYNPDARVENYFDIQRSIEDRRKDVALLRRINNSITSSKSSSQISMMSLAKRKFRKLPPMLANIKADHIN</sequence>
<accession>A0A7J7KBA5</accession>
<feature type="compositionally biased region" description="Polar residues" evidence="1">
    <location>
        <begin position="216"/>
        <end position="238"/>
    </location>
</feature>
<comment type="caution">
    <text evidence="2">The sequence shown here is derived from an EMBL/GenBank/DDBJ whole genome shotgun (WGS) entry which is preliminary data.</text>
</comment>
<evidence type="ECO:0000313" key="2">
    <source>
        <dbReference type="EMBL" id="KAF6035930.1"/>
    </source>
</evidence>
<feature type="region of interest" description="Disordered" evidence="1">
    <location>
        <begin position="216"/>
        <end position="245"/>
    </location>
</feature>